<feature type="region of interest" description="Disordered" evidence="1">
    <location>
        <begin position="155"/>
        <end position="206"/>
    </location>
</feature>
<feature type="compositionally biased region" description="Low complexity" evidence="1">
    <location>
        <begin position="196"/>
        <end position="206"/>
    </location>
</feature>
<sequence>MSWKPLPPLPIPPPPPLTISPPMPNEGTSVNLEPMFKTRPQPHFHRIWFGKCLHLAPTVRIPFGEKIEGGEVVNRDRFCMCDDPERYYLEEIEGPGDFCERRVVEAFLGGVKGRGGIRGVIEKVRGRREEGRRVFRWVPRWRRVEGVCGCGVSPPRVRGSEGEGGSGGSGVGAGPSGSGYSGAGVSGSGGAGPSGAGPSEAWWRDV</sequence>
<evidence type="ECO:0000256" key="1">
    <source>
        <dbReference type="SAM" id="MobiDB-lite"/>
    </source>
</evidence>
<dbReference type="AlphaFoldDB" id="A0AAV9W2I2"/>
<keyword evidence="3" id="KW-1185">Reference proteome</keyword>
<protein>
    <submittedName>
        <fullName evidence="2">Uncharacterized protein</fullName>
    </submittedName>
</protein>
<feature type="region of interest" description="Disordered" evidence="1">
    <location>
        <begin position="1"/>
        <end position="35"/>
    </location>
</feature>
<proteinExistence type="predicted"/>
<gene>
    <name evidence="2" type="ORF">TWF481_010559</name>
</gene>
<organism evidence="2 3">
    <name type="scientific">Arthrobotrys musiformis</name>
    <dbReference type="NCBI Taxonomy" id="47236"/>
    <lineage>
        <taxon>Eukaryota</taxon>
        <taxon>Fungi</taxon>
        <taxon>Dikarya</taxon>
        <taxon>Ascomycota</taxon>
        <taxon>Pezizomycotina</taxon>
        <taxon>Orbiliomycetes</taxon>
        <taxon>Orbiliales</taxon>
        <taxon>Orbiliaceae</taxon>
        <taxon>Arthrobotrys</taxon>
    </lineage>
</organism>
<comment type="caution">
    <text evidence="2">The sequence shown here is derived from an EMBL/GenBank/DDBJ whole genome shotgun (WGS) entry which is preliminary data.</text>
</comment>
<feature type="compositionally biased region" description="Pro residues" evidence="1">
    <location>
        <begin position="1"/>
        <end position="24"/>
    </location>
</feature>
<name>A0AAV9W2I2_9PEZI</name>
<accession>A0AAV9W2I2</accession>
<evidence type="ECO:0000313" key="2">
    <source>
        <dbReference type="EMBL" id="KAK6500210.1"/>
    </source>
</evidence>
<dbReference type="Proteomes" id="UP001370758">
    <property type="component" value="Unassembled WGS sequence"/>
</dbReference>
<reference evidence="2 3" key="1">
    <citation type="submission" date="2023-08" db="EMBL/GenBank/DDBJ databases">
        <authorList>
            <person name="Palmer J.M."/>
        </authorList>
    </citation>
    <scope>NUCLEOTIDE SEQUENCE [LARGE SCALE GENOMIC DNA]</scope>
    <source>
        <strain evidence="2 3">TWF481</strain>
    </source>
</reference>
<evidence type="ECO:0000313" key="3">
    <source>
        <dbReference type="Proteomes" id="UP001370758"/>
    </source>
</evidence>
<feature type="compositionally biased region" description="Gly residues" evidence="1">
    <location>
        <begin position="162"/>
        <end position="195"/>
    </location>
</feature>
<dbReference type="EMBL" id="JAVHJL010000007">
    <property type="protein sequence ID" value="KAK6500210.1"/>
    <property type="molecule type" value="Genomic_DNA"/>
</dbReference>